<dbReference type="GO" id="GO:0008726">
    <property type="term" value="F:alkanesulfonate monooxygenase activity"/>
    <property type="evidence" value="ECO:0007669"/>
    <property type="project" value="TreeGrafter"/>
</dbReference>
<dbReference type="InterPro" id="IPR019921">
    <property type="entry name" value="Lucif-like_OxRdtase_Rv2161c"/>
</dbReference>
<gene>
    <name evidence="6" type="ORF">BN971_01323</name>
</gene>
<dbReference type="Gene3D" id="3.50.50.100">
    <property type="match status" value="1"/>
</dbReference>
<dbReference type="GO" id="GO:0046306">
    <property type="term" value="P:alkanesulfonate catabolic process"/>
    <property type="evidence" value="ECO:0007669"/>
    <property type="project" value="TreeGrafter"/>
</dbReference>
<evidence type="ECO:0000256" key="4">
    <source>
        <dbReference type="ARBA" id="ARBA00023033"/>
    </source>
</evidence>
<evidence type="ECO:0000313" key="7">
    <source>
        <dbReference type="Proteomes" id="UP000198875"/>
    </source>
</evidence>
<organism evidence="6 7">
    <name type="scientific">Mycobacterium bohemicum DSM 44277</name>
    <dbReference type="NCBI Taxonomy" id="1236609"/>
    <lineage>
        <taxon>Bacteria</taxon>
        <taxon>Bacillati</taxon>
        <taxon>Actinomycetota</taxon>
        <taxon>Actinomycetes</taxon>
        <taxon>Mycobacteriales</taxon>
        <taxon>Mycobacteriaceae</taxon>
        <taxon>Mycobacterium</taxon>
    </lineage>
</organism>
<name>A0A0U0W430_MYCBE</name>
<dbReference type="SUPFAM" id="SSF51905">
    <property type="entry name" value="FAD/NAD(P)-binding domain"/>
    <property type="match status" value="1"/>
</dbReference>
<dbReference type="PANTHER" id="PTHR42847">
    <property type="entry name" value="ALKANESULFONATE MONOOXYGENASE"/>
    <property type="match status" value="1"/>
</dbReference>
<evidence type="ECO:0000313" key="6">
    <source>
        <dbReference type="EMBL" id="CPR08656.1"/>
    </source>
</evidence>
<reference evidence="6 7" key="1">
    <citation type="submission" date="2015-03" db="EMBL/GenBank/DDBJ databases">
        <authorList>
            <person name="Murphy D."/>
        </authorList>
    </citation>
    <scope>NUCLEOTIDE SEQUENCE [LARGE SCALE GENOMIC DNA]</scope>
    <source>
        <strain evidence="6 7">DSM 44277</strain>
    </source>
</reference>
<dbReference type="Proteomes" id="UP000198875">
    <property type="component" value="Unassembled WGS sequence"/>
</dbReference>
<dbReference type="InterPro" id="IPR036188">
    <property type="entry name" value="FAD/NAD-bd_sf"/>
</dbReference>
<dbReference type="Gene3D" id="3.20.20.30">
    <property type="entry name" value="Luciferase-like domain"/>
    <property type="match status" value="1"/>
</dbReference>
<evidence type="ECO:0000256" key="3">
    <source>
        <dbReference type="ARBA" id="ARBA00023002"/>
    </source>
</evidence>
<dbReference type="InterPro" id="IPR036661">
    <property type="entry name" value="Luciferase-like_sf"/>
</dbReference>
<dbReference type="RefSeq" id="WP_090349881.1">
    <property type="nucleotide sequence ID" value="NZ_CSTD01000001.1"/>
</dbReference>
<dbReference type="Pfam" id="PF00296">
    <property type="entry name" value="Bac_luciferase"/>
    <property type="match status" value="1"/>
</dbReference>
<keyword evidence="4" id="KW-0503">Monooxygenase</keyword>
<evidence type="ECO:0000256" key="1">
    <source>
        <dbReference type="ARBA" id="ARBA00022630"/>
    </source>
</evidence>
<protein>
    <submittedName>
        <fullName evidence="6">Luciferase family protein</fullName>
    </submittedName>
</protein>
<keyword evidence="2" id="KW-0288">FMN</keyword>
<feature type="domain" description="Luciferase-like" evidence="5">
    <location>
        <begin position="14"/>
        <end position="204"/>
    </location>
</feature>
<sequence length="392" mass="41196">MKVSVVAPVADGVTADPQWMVSFARHLEACGFESIIVAEHTVLATSYDSVYPYDKSGRVGMAADCPIPDPLDVLAFLAAHTGRLGLATGVLVLPNHHPVVLAKRAATVDVLSGGRLRLCVGVGWLREEVEACGADFATRGRRADEQLAVLRTLWADRPEGASHHGEFFDFDGVMSYPKPVAGERLPVHIGGHSPAAARRAGRLAASEVRRDAVALGDGRVVPGAVTVWTAGFAVPDLAARSGLTTDAVGRLITDETLTSIDDDRIVAAGDAAAPSGRPLRMSCQAAGPLGAQAANTVLSRIAGRTPAAVNQAFIGQCISLGRSGAAIQLSHTDDTPINLVMGGRLATSLKEAICKATLWSIRREAAKPGSYRWLKGGKRPARMQASRQVVSR</sequence>
<proteinExistence type="predicted"/>
<dbReference type="NCBIfam" id="TIGR03619">
    <property type="entry name" value="F420_Rv2161c"/>
    <property type="match status" value="1"/>
</dbReference>
<accession>A0A0U0W430</accession>
<dbReference type="OrthoDB" id="3206024at2"/>
<dbReference type="InterPro" id="IPR050172">
    <property type="entry name" value="SsuD_RutA_monooxygenase"/>
</dbReference>
<keyword evidence="3" id="KW-0560">Oxidoreductase</keyword>
<evidence type="ECO:0000259" key="5">
    <source>
        <dbReference type="Pfam" id="PF00296"/>
    </source>
</evidence>
<dbReference type="EMBL" id="CSTD01000001">
    <property type="protein sequence ID" value="CPR08656.1"/>
    <property type="molecule type" value="Genomic_DNA"/>
</dbReference>
<dbReference type="InterPro" id="IPR011251">
    <property type="entry name" value="Luciferase-like_dom"/>
</dbReference>
<dbReference type="SUPFAM" id="SSF51679">
    <property type="entry name" value="Bacterial luciferase-like"/>
    <property type="match status" value="1"/>
</dbReference>
<evidence type="ECO:0000256" key="2">
    <source>
        <dbReference type="ARBA" id="ARBA00022643"/>
    </source>
</evidence>
<dbReference type="AlphaFoldDB" id="A0A0U0W430"/>
<keyword evidence="1" id="KW-0285">Flavoprotein</keyword>
<dbReference type="PANTHER" id="PTHR42847:SF4">
    <property type="entry name" value="ALKANESULFONATE MONOOXYGENASE-RELATED"/>
    <property type="match status" value="1"/>
</dbReference>